<evidence type="ECO:0008006" key="4">
    <source>
        <dbReference type="Google" id="ProtNLM"/>
    </source>
</evidence>
<feature type="transmembrane region" description="Helical" evidence="1">
    <location>
        <begin position="26"/>
        <end position="43"/>
    </location>
</feature>
<proteinExistence type="predicted"/>
<dbReference type="AlphaFoldDB" id="A0A8J6Y4Z5"/>
<gene>
    <name evidence="2" type="ORF">IFJ97_06385</name>
</gene>
<accession>A0A8J6Y4Z5</accession>
<name>A0A8J6Y4Z5_9BACT</name>
<feature type="transmembrane region" description="Helical" evidence="1">
    <location>
        <begin position="74"/>
        <end position="91"/>
    </location>
</feature>
<reference evidence="2 3" key="1">
    <citation type="submission" date="2020-08" db="EMBL/GenBank/DDBJ databases">
        <title>Acidobacteriota in marine sediments use diverse sulfur dissimilation pathways.</title>
        <authorList>
            <person name="Wasmund K."/>
        </authorList>
    </citation>
    <scope>NUCLEOTIDE SEQUENCE [LARGE SCALE GENOMIC DNA]</scope>
    <source>
        <strain evidence="2">MAG AM3-A</strain>
    </source>
</reference>
<keyword evidence="1" id="KW-0812">Transmembrane</keyword>
<organism evidence="2 3">
    <name type="scientific">Candidatus Sulfomarinibacter kjeldsenii</name>
    <dbReference type="NCBI Taxonomy" id="2885994"/>
    <lineage>
        <taxon>Bacteria</taxon>
        <taxon>Pseudomonadati</taxon>
        <taxon>Acidobacteriota</taxon>
        <taxon>Thermoanaerobaculia</taxon>
        <taxon>Thermoanaerobaculales</taxon>
        <taxon>Candidatus Sulfomarinibacteraceae</taxon>
        <taxon>Candidatus Sulfomarinibacter</taxon>
    </lineage>
</organism>
<keyword evidence="1" id="KW-1133">Transmembrane helix</keyword>
<sequence length="166" mass="17849">MRAKIAALAVVTLVLQRVLGMPGMPAWFGYLILPMIWIVAASLGRKERHWPYEALLLGLAWDLLFGPVVGPGGIAWTAACLSLYGLASVVADRSPVAWAVFGVVGAVVVILVQRLAVMPLGLANSFSIGQLAWSAVLTGLWCGFVGTVLALDLGKHWRAYQVRKLR</sequence>
<protein>
    <recommendedName>
        <fullName evidence="4">Rod shape-determining protein MreD</fullName>
    </recommendedName>
</protein>
<dbReference type="EMBL" id="JACXWA010000109">
    <property type="protein sequence ID" value="MBD3870973.1"/>
    <property type="molecule type" value="Genomic_DNA"/>
</dbReference>
<dbReference type="Proteomes" id="UP000598633">
    <property type="component" value="Unassembled WGS sequence"/>
</dbReference>
<evidence type="ECO:0000313" key="3">
    <source>
        <dbReference type="Proteomes" id="UP000598633"/>
    </source>
</evidence>
<feature type="transmembrane region" description="Helical" evidence="1">
    <location>
        <begin position="131"/>
        <end position="154"/>
    </location>
</feature>
<feature type="transmembrane region" description="Helical" evidence="1">
    <location>
        <begin position="98"/>
        <end position="116"/>
    </location>
</feature>
<evidence type="ECO:0000313" key="2">
    <source>
        <dbReference type="EMBL" id="MBD3870973.1"/>
    </source>
</evidence>
<evidence type="ECO:0000256" key="1">
    <source>
        <dbReference type="SAM" id="Phobius"/>
    </source>
</evidence>
<comment type="caution">
    <text evidence="2">The sequence shown here is derived from an EMBL/GenBank/DDBJ whole genome shotgun (WGS) entry which is preliminary data.</text>
</comment>
<keyword evidence="1" id="KW-0472">Membrane</keyword>